<accession>A0A1C7H7K4</accession>
<protein>
    <submittedName>
        <fullName evidence="1">Uncharacterized protein</fullName>
    </submittedName>
</protein>
<proteinExistence type="predicted"/>
<name>A0A1C7H7K4_9BACE</name>
<organism evidence="1 2">
    <name type="scientific">Bacteroides caecimuris</name>
    <dbReference type="NCBI Taxonomy" id="1796613"/>
    <lineage>
        <taxon>Bacteria</taxon>
        <taxon>Pseudomonadati</taxon>
        <taxon>Bacteroidota</taxon>
        <taxon>Bacteroidia</taxon>
        <taxon>Bacteroidales</taxon>
        <taxon>Bacteroidaceae</taxon>
        <taxon>Bacteroides</taxon>
    </lineage>
</organism>
<evidence type="ECO:0000313" key="2">
    <source>
        <dbReference type="Proteomes" id="UP000092631"/>
    </source>
</evidence>
<reference evidence="2" key="1">
    <citation type="submission" date="2016-04" db="EMBL/GenBank/DDBJ databases">
        <title>Complete Genome Sequences of Twelve Strains of a Stable Defined Moderately Diverse Mouse Microbiota 2 (sDMDMm2).</title>
        <authorList>
            <person name="Uchimura Y."/>
            <person name="Wyss M."/>
            <person name="Brugiroux S."/>
            <person name="Limenitakis J.P."/>
            <person name="Stecher B."/>
            <person name="McCoy K.D."/>
            <person name="Macpherson A.J."/>
        </authorList>
    </citation>
    <scope>NUCLEOTIDE SEQUENCE [LARGE SCALE GENOMIC DNA]</scope>
    <source>
        <strain evidence="2">I48</strain>
    </source>
</reference>
<evidence type="ECO:0000313" key="1">
    <source>
        <dbReference type="EMBL" id="ANU59557.1"/>
    </source>
</evidence>
<sequence length="342" mass="38935">MFFVDIIIKKLRTMRAIFNLIVLLLFVSCSQEYEKEPEFKSLKLGNQHTLLSCGKEQTNWEDDLNYSFNGAGKDSLQCSSLEMIEYSLLKDSTILGHQAIKEIIADSMFIPIYGDSINVNRFKLWSFLELNSMFNVNAKSLYMTKKMDILREYLNEQLKIVKIKWRYNKNEYFETKCLVTDEQMVYDDILSNIRYITIEVPANNKTFSRKIVKTRGGDPGYDKYPISYDKMSSTYVCYASNHTVGAIAYYYVQVSGTRYPDGTKSIDYAQYEAPHDSKPGFYAVGQIQAEVEYGKNGTFSYNYAVGVGTKEITISMNGSSFTMYGEDSGAVGGEGFSANALD</sequence>
<gene>
    <name evidence="1" type="ORF">A4V03_19915</name>
</gene>
<dbReference type="KEGG" id="bcae:A4V03_19915"/>
<dbReference type="Proteomes" id="UP000092631">
    <property type="component" value="Chromosome"/>
</dbReference>
<keyword evidence="2" id="KW-1185">Reference proteome</keyword>
<dbReference type="EMBL" id="CP015401">
    <property type="protein sequence ID" value="ANU59557.1"/>
    <property type="molecule type" value="Genomic_DNA"/>
</dbReference>
<dbReference type="AlphaFoldDB" id="A0A1C7H7K4"/>